<feature type="modified residue" description="4-aspartylphosphate" evidence="14">
    <location>
        <position position="1197"/>
    </location>
</feature>
<evidence type="ECO:0000259" key="17">
    <source>
        <dbReference type="PROSITE" id="PS50109"/>
    </source>
</evidence>
<dbReference type="InterPro" id="IPR003660">
    <property type="entry name" value="HAMP_dom"/>
</dbReference>
<dbReference type="SUPFAM" id="SSF55781">
    <property type="entry name" value="GAF domain-like"/>
    <property type="match status" value="1"/>
</dbReference>
<keyword evidence="21" id="KW-1185">Reference proteome</keyword>
<dbReference type="SUPFAM" id="SSF55874">
    <property type="entry name" value="ATPase domain of HSP90 chaperone/DNA topoisomerase II/histidine kinase"/>
    <property type="match status" value="1"/>
</dbReference>
<evidence type="ECO:0000256" key="15">
    <source>
        <dbReference type="SAM" id="Coils"/>
    </source>
</evidence>
<dbReference type="AlphaFoldDB" id="A0A6M0QCI5"/>
<dbReference type="SMART" id="SM00448">
    <property type="entry name" value="REC"/>
    <property type="match status" value="2"/>
</dbReference>
<dbReference type="InterPro" id="IPR004358">
    <property type="entry name" value="Sig_transdc_His_kin-like_C"/>
</dbReference>
<dbReference type="RefSeq" id="WP_163181930.1">
    <property type="nucleotide sequence ID" value="NZ_JAAIWM010000013.1"/>
</dbReference>
<feature type="domain" description="Response regulatory" evidence="18">
    <location>
        <begin position="879"/>
        <end position="992"/>
    </location>
</feature>
<organism evidence="20 21">
    <name type="scientific">Bacillus mesophilus</name>
    <dbReference type="NCBI Taxonomy" id="1808955"/>
    <lineage>
        <taxon>Bacteria</taxon>
        <taxon>Bacillati</taxon>
        <taxon>Bacillota</taxon>
        <taxon>Bacilli</taxon>
        <taxon>Bacillales</taxon>
        <taxon>Bacillaceae</taxon>
        <taxon>Bacillus</taxon>
    </lineage>
</organism>
<dbReference type="Proteomes" id="UP000481043">
    <property type="component" value="Unassembled WGS sequence"/>
</dbReference>
<evidence type="ECO:0000256" key="16">
    <source>
        <dbReference type="SAM" id="Phobius"/>
    </source>
</evidence>
<feature type="transmembrane region" description="Helical" evidence="16">
    <location>
        <begin position="127"/>
        <end position="146"/>
    </location>
</feature>
<dbReference type="EC" id="2.7.13.3" evidence="4"/>
<keyword evidence="16" id="KW-1133">Transmembrane helix</keyword>
<feature type="domain" description="HAMP" evidence="19">
    <location>
        <begin position="244"/>
        <end position="292"/>
    </location>
</feature>
<dbReference type="InterPro" id="IPR036097">
    <property type="entry name" value="HisK_dim/P_sf"/>
</dbReference>
<keyword evidence="15" id="KW-0175">Coiled coil</keyword>
<dbReference type="PROSITE" id="PS50885">
    <property type="entry name" value="HAMP"/>
    <property type="match status" value="1"/>
</dbReference>
<dbReference type="Pfam" id="PF00512">
    <property type="entry name" value="HisKA"/>
    <property type="match status" value="1"/>
</dbReference>
<dbReference type="CDD" id="cd17546">
    <property type="entry name" value="REC_hyHK_CKI1_RcsC-like"/>
    <property type="match status" value="1"/>
</dbReference>
<dbReference type="InterPro" id="IPR036890">
    <property type="entry name" value="HATPase_C_sf"/>
</dbReference>
<dbReference type="GO" id="GO:0005524">
    <property type="term" value="F:ATP binding"/>
    <property type="evidence" value="ECO:0007669"/>
    <property type="project" value="UniProtKB-KW"/>
</dbReference>
<dbReference type="InterPro" id="IPR003594">
    <property type="entry name" value="HATPase_dom"/>
</dbReference>
<dbReference type="InterPro" id="IPR001789">
    <property type="entry name" value="Sig_transdc_resp-reg_receiver"/>
</dbReference>
<proteinExistence type="inferred from homology"/>
<sequence length="1266" mass="143626">MDQAKKLYIKSILLIEGISYIFLIPLATYVVFFHGELLGEKLQYSAIGLAIAVVVTFIHGLIMRYYGLYKPFKLILSNKTLSESERSQIKLTLLKQPQREAYGSILRWTYGIAIVIFYTSMYVPIEAITYIAAIAAFFQSALVNFINNYFITERLMSEVLESPTLSTTVIEAKEYKEFSLIKKTILMVVGIFMATFVVLTYLIFELYQDMVPLDEVLSHFVPITIGLIAVVILSINLFNYSNKKSLKKIQDSIQKMSEGDLSVDLSMITIDELGRVCNDLYKLNESQRDIAQFIYSEIQKLQEHSNSLSVGQHTVLIDKIQLEKLEHTNNFFEVTDALHDITKVLQELIQITNNESYIREGKVKLTSAIQDAKRLSDSADKIIKNLASHVNATIGILYVADNHNTLRLTGRFAHSNDHVVESFQLGEGLIGQVAEDKNLKVIHEVPDNHLVIHTGLLQVKPKEIIIVPCVYNGETKAVIVLGTLDTFMDSHIEYFTSIGESIALTITSHQANEENERLLEESRKLTEELQKQQEVLVHNNTEIEQMNKELEQQTRELRKSESLLETKQQELENINEELKAQTIDVEKQRDELNEKNEELYRTKKLLEEKAENLERANQYKSEFLANMSHELRTPLNSIIILSKILFDNKQKRLSEKEMEYSETIFKAAHDLLDLINEILDLAKVEAGMMDVHIENVNLRHFIEDLRMSFKEVAVAKGVEFIVDLEEGLPSNLLTDSQRLKQIIKNLLSNAFKFTHAGSVSVQVYKKDMDSIAFSVRDTGIGIPEDKQGLIFKEFSQVDGTTNRKYGGTGLGLSISDKFAKLLGGEIQVTSKVNQGSAFTLVIPENRENKAKSSFVTPLPTQKTVVTENETPIETVRNKLLLIIDDDPNFVKVISDMAKKKGFKCISSLEGEKGIELARNFTPDAIILDIKLPGIDGWEVMKQLNENEKTRKIPVHFVSSMDSPGKGFENGAIGYITKPVTAQKSETLFEKIMTSIKGKSEGDKLVLHLYDSLKDQSLSKQLAQENISFISTSSLKEASELVQQQKIGSILLDNLLDQEEVIRFIKRMKRDSNTSYIPVISFSKEMMSSKEEELRKYVDSIIIQSDQSSKRLMNEINLFLHHIEDKALKTSEAKQKYTSQGALLANKTILVVDDDMRNVFALTSVLESHNMNVIVGRNGKDGIQKLKESSPIDMILMDIMMPEMDGYETMRHIRSYQAYEKLPIIALTAKAMKGDRQKCLDAGANDYMAKPVDTDQLLSLMKVWLQR</sequence>
<feature type="transmembrane region" description="Helical" evidence="16">
    <location>
        <begin position="44"/>
        <end position="66"/>
    </location>
</feature>
<reference evidence="20 21" key="1">
    <citation type="submission" date="2020-02" db="EMBL/GenBank/DDBJ databases">
        <title>Bacillus aquiflavi sp. nov., isolated from yellow water of strong flavor Chinese baijiu in Yibin region of China.</title>
        <authorList>
            <person name="Xie J."/>
        </authorList>
    </citation>
    <scope>NUCLEOTIDE SEQUENCE [LARGE SCALE GENOMIC DNA]</scope>
    <source>
        <strain evidence="20 21">SA4</strain>
    </source>
</reference>
<evidence type="ECO:0000256" key="9">
    <source>
        <dbReference type="ARBA" id="ARBA00022777"/>
    </source>
</evidence>
<dbReference type="InterPro" id="IPR003661">
    <property type="entry name" value="HisK_dim/P_dom"/>
</dbReference>
<dbReference type="CDD" id="cd06225">
    <property type="entry name" value="HAMP"/>
    <property type="match status" value="1"/>
</dbReference>
<keyword evidence="12 16" id="KW-0472">Membrane</keyword>
<evidence type="ECO:0000256" key="2">
    <source>
        <dbReference type="ARBA" id="ARBA00004651"/>
    </source>
</evidence>
<feature type="domain" description="Response regulatory" evidence="18">
    <location>
        <begin position="1147"/>
        <end position="1264"/>
    </location>
</feature>
<evidence type="ECO:0000259" key="18">
    <source>
        <dbReference type="PROSITE" id="PS50110"/>
    </source>
</evidence>
<dbReference type="PROSITE" id="PS50109">
    <property type="entry name" value="HIS_KIN"/>
    <property type="match status" value="1"/>
</dbReference>
<dbReference type="Gene3D" id="3.30.450.40">
    <property type="match status" value="1"/>
</dbReference>
<evidence type="ECO:0000256" key="13">
    <source>
        <dbReference type="ARBA" id="ARBA00074306"/>
    </source>
</evidence>
<keyword evidence="5" id="KW-1003">Cell membrane</keyword>
<dbReference type="SMART" id="SM00387">
    <property type="entry name" value="HATPase_c"/>
    <property type="match status" value="1"/>
</dbReference>
<evidence type="ECO:0000256" key="10">
    <source>
        <dbReference type="ARBA" id="ARBA00022840"/>
    </source>
</evidence>
<keyword evidence="8" id="KW-0547">Nucleotide-binding</keyword>
<dbReference type="Pfam" id="PF00072">
    <property type="entry name" value="Response_reg"/>
    <property type="match status" value="2"/>
</dbReference>
<dbReference type="EMBL" id="JAAIWM010000013">
    <property type="protein sequence ID" value="NEY74064.1"/>
    <property type="molecule type" value="Genomic_DNA"/>
</dbReference>
<dbReference type="InterPro" id="IPR003018">
    <property type="entry name" value="GAF"/>
</dbReference>
<evidence type="ECO:0000256" key="3">
    <source>
        <dbReference type="ARBA" id="ARBA00006402"/>
    </source>
</evidence>
<dbReference type="SMART" id="SM00388">
    <property type="entry name" value="HisKA"/>
    <property type="match status" value="1"/>
</dbReference>
<dbReference type="SUPFAM" id="SSF47384">
    <property type="entry name" value="Homodimeric domain of signal transducing histidine kinase"/>
    <property type="match status" value="1"/>
</dbReference>
<dbReference type="InterPro" id="IPR011006">
    <property type="entry name" value="CheY-like_superfamily"/>
</dbReference>
<keyword evidence="11" id="KW-0902">Two-component regulatory system</keyword>
<dbReference type="PANTHER" id="PTHR45339">
    <property type="entry name" value="HYBRID SIGNAL TRANSDUCTION HISTIDINE KINASE J"/>
    <property type="match status" value="1"/>
</dbReference>
<dbReference type="Pfam" id="PF13185">
    <property type="entry name" value="GAF_2"/>
    <property type="match status" value="1"/>
</dbReference>
<feature type="transmembrane region" description="Helical" evidence="16">
    <location>
        <begin position="12"/>
        <end position="32"/>
    </location>
</feature>
<evidence type="ECO:0000259" key="19">
    <source>
        <dbReference type="PROSITE" id="PS50885"/>
    </source>
</evidence>
<feature type="coiled-coil region" evidence="15">
    <location>
        <begin position="508"/>
        <end position="616"/>
    </location>
</feature>
<evidence type="ECO:0000256" key="1">
    <source>
        <dbReference type="ARBA" id="ARBA00000085"/>
    </source>
</evidence>
<evidence type="ECO:0000256" key="5">
    <source>
        <dbReference type="ARBA" id="ARBA00022475"/>
    </source>
</evidence>
<feature type="transmembrane region" description="Helical" evidence="16">
    <location>
        <begin position="105"/>
        <end position="121"/>
    </location>
</feature>
<evidence type="ECO:0000313" key="20">
    <source>
        <dbReference type="EMBL" id="NEY74064.1"/>
    </source>
</evidence>
<dbReference type="PROSITE" id="PS50110">
    <property type="entry name" value="RESPONSE_REGULATORY"/>
    <property type="match status" value="2"/>
</dbReference>
<feature type="transmembrane region" description="Helical" evidence="16">
    <location>
        <begin position="216"/>
        <end position="238"/>
    </location>
</feature>
<dbReference type="FunFam" id="3.30.565.10:FF:000010">
    <property type="entry name" value="Sensor histidine kinase RcsC"/>
    <property type="match status" value="1"/>
</dbReference>
<dbReference type="Gene3D" id="3.40.50.2300">
    <property type="match status" value="3"/>
</dbReference>
<evidence type="ECO:0000256" key="14">
    <source>
        <dbReference type="PROSITE-ProRule" id="PRU00169"/>
    </source>
</evidence>
<evidence type="ECO:0000256" key="6">
    <source>
        <dbReference type="ARBA" id="ARBA00022553"/>
    </source>
</evidence>
<dbReference type="GO" id="GO:0005886">
    <property type="term" value="C:plasma membrane"/>
    <property type="evidence" value="ECO:0007669"/>
    <property type="project" value="UniProtKB-SubCell"/>
</dbReference>
<gene>
    <name evidence="20" type="ORF">G4D63_20385</name>
</gene>
<dbReference type="GO" id="GO:0000155">
    <property type="term" value="F:phosphorelay sensor kinase activity"/>
    <property type="evidence" value="ECO:0007669"/>
    <property type="project" value="InterPro"/>
</dbReference>
<dbReference type="CDD" id="cd00082">
    <property type="entry name" value="HisKA"/>
    <property type="match status" value="1"/>
</dbReference>
<dbReference type="PRINTS" id="PR00344">
    <property type="entry name" value="BCTRLSENSOR"/>
</dbReference>
<evidence type="ECO:0000313" key="21">
    <source>
        <dbReference type="Proteomes" id="UP000481043"/>
    </source>
</evidence>
<dbReference type="Gene3D" id="1.10.287.130">
    <property type="match status" value="1"/>
</dbReference>
<feature type="modified residue" description="4-aspartylphosphate" evidence="14">
    <location>
        <position position="928"/>
    </location>
</feature>
<evidence type="ECO:0000256" key="11">
    <source>
        <dbReference type="ARBA" id="ARBA00023012"/>
    </source>
</evidence>
<protein>
    <recommendedName>
        <fullName evidence="13">Circadian input-output histidine kinase CikA</fullName>
        <ecNumber evidence="4">2.7.13.3</ecNumber>
    </recommendedName>
</protein>
<feature type="domain" description="Histidine kinase" evidence="17">
    <location>
        <begin position="626"/>
        <end position="846"/>
    </location>
</feature>
<keyword evidence="6 14" id="KW-0597">Phosphoprotein</keyword>
<comment type="catalytic activity">
    <reaction evidence="1">
        <text>ATP + protein L-histidine = ADP + protein N-phospho-L-histidine.</text>
        <dbReference type="EC" id="2.7.13.3"/>
    </reaction>
</comment>
<keyword evidence="10" id="KW-0067">ATP-binding</keyword>
<keyword evidence="7" id="KW-0808">Transferase</keyword>
<comment type="similarity">
    <text evidence="3">In the N-terminal section; belongs to the phytochrome family.</text>
</comment>
<comment type="subcellular location">
    <subcellularLocation>
        <location evidence="2">Cell membrane</location>
        <topology evidence="2">Multi-pass membrane protein</topology>
    </subcellularLocation>
</comment>
<evidence type="ECO:0000256" key="8">
    <source>
        <dbReference type="ARBA" id="ARBA00022741"/>
    </source>
</evidence>
<evidence type="ECO:0000256" key="4">
    <source>
        <dbReference type="ARBA" id="ARBA00012438"/>
    </source>
</evidence>
<evidence type="ECO:0000256" key="12">
    <source>
        <dbReference type="ARBA" id="ARBA00023136"/>
    </source>
</evidence>
<dbReference type="CDD" id="cd16922">
    <property type="entry name" value="HATPase_EvgS-ArcB-TorS-like"/>
    <property type="match status" value="1"/>
</dbReference>
<dbReference type="InterPro" id="IPR029016">
    <property type="entry name" value="GAF-like_dom_sf"/>
</dbReference>
<comment type="caution">
    <text evidence="20">The sequence shown here is derived from an EMBL/GenBank/DDBJ whole genome shotgun (WGS) entry which is preliminary data.</text>
</comment>
<dbReference type="PANTHER" id="PTHR45339:SF1">
    <property type="entry name" value="HYBRID SIGNAL TRANSDUCTION HISTIDINE KINASE J"/>
    <property type="match status" value="1"/>
</dbReference>
<dbReference type="SMART" id="SM00065">
    <property type="entry name" value="GAF"/>
    <property type="match status" value="1"/>
</dbReference>
<name>A0A6M0QCI5_9BACI</name>
<dbReference type="InterPro" id="IPR005467">
    <property type="entry name" value="His_kinase_dom"/>
</dbReference>
<keyword evidence="9" id="KW-0418">Kinase</keyword>
<accession>A0A6M0QCI5</accession>
<dbReference type="Gene3D" id="3.30.565.10">
    <property type="entry name" value="Histidine kinase-like ATPase, C-terminal domain"/>
    <property type="match status" value="1"/>
</dbReference>
<evidence type="ECO:0000256" key="7">
    <source>
        <dbReference type="ARBA" id="ARBA00022679"/>
    </source>
</evidence>
<dbReference type="SUPFAM" id="SSF52172">
    <property type="entry name" value="CheY-like"/>
    <property type="match status" value="2"/>
</dbReference>
<keyword evidence="16" id="KW-0812">Transmembrane</keyword>
<dbReference type="Pfam" id="PF02518">
    <property type="entry name" value="HATPase_c"/>
    <property type="match status" value="1"/>
</dbReference>
<feature type="transmembrane region" description="Helical" evidence="16">
    <location>
        <begin position="185"/>
        <end position="204"/>
    </location>
</feature>